<evidence type="ECO:0000256" key="1">
    <source>
        <dbReference type="SAM" id="Phobius"/>
    </source>
</evidence>
<evidence type="ECO:0000313" key="2">
    <source>
        <dbReference type="EMBL" id="DAG00941.1"/>
    </source>
</evidence>
<organism evidence="2">
    <name type="scientific">CrAss-like virus sp. ctelJ1</name>
    <dbReference type="NCBI Taxonomy" id="2825838"/>
    <lineage>
        <taxon>Viruses</taxon>
        <taxon>Duplodnaviria</taxon>
        <taxon>Heunggongvirae</taxon>
        <taxon>Uroviricota</taxon>
        <taxon>Caudoviricetes</taxon>
        <taxon>Crassvirales</taxon>
    </lineage>
</organism>
<name>A0A8S5V2J6_9CAUD</name>
<keyword evidence="1" id="KW-1133">Transmembrane helix</keyword>
<protein>
    <submittedName>
        <fullName evidence="2">Uncharacterized protein</fullName>
    </submittedName>
</protein>
<sequence>MNKVIKDFLIFAGQSLAFIVTAVVFVVLFTLLFGIIIAIFQ</sequence>
<keyword evidence="1" id="KW-0812">Transmembrane</keyword>
<reference evidence="2" key="1">
    <citation type="journal article" date="2021" name="Proc. Natl. Acad. Sci. U.S.A.">
        <title>A Catalog of Tens of Thousands of Viruses from Human Metagenomes Reveals Hidden Associations with Chronic Diseases.</title>
        <authorList>
            <person name="Tisza M.J."/>
            <person name="Buck C.B."/>
        </authorList>
    </citation>
    <scope>NUCLEOTIDE SEQUENCE</scope>
    <source>
        <strain evidence="2">CtelJ1</strain>
    </source>
</reference>
<feature type="transmembrane region" description="Helical" evidence="1">
    <location>
        <begin position="16"/>
        <end position="40"/>
    </location>
</feature>
<accession>A0A8S5V2J6</accession>
<proteinExistence type="predicted"/>
<dbReference type="EMBL" id="BK016184">
    <property type="protein sequence ID" value="DAG00941.1"/>
    <property type="molecule type" value="Genomic_DNA"/>
</dbReference>
<keyword evidence="1" id="KW-0472">Membrane</keyword>